<sequence length="554" mass="63823">MSNNIEIKVTENSDEQINWIEDAISKNYFKYYEYNHFRNIQEIGFGSFGKVCRANWKGSNKYLTLKSFSNINNVTVKETVNELKLLYEMNFHENIIRFCGITIKNQDDNSKKYLLVMEYADSGTLRNYLKEHFNSLDWSNKLNIALQLASAVSYLHDKGIVHHNLHSNNVLVHQGIAKLTDFGLSKRSEESSNIQSKLFDMIAYVDPKLIEQKRINNHQTQSYSLNKKSNIYSIGVLLWEISSGQPPFCNEPTDISNIGLDLRILQGLREKPVVNTPEDYIKIYTDCWNDEPNNRPIINEVIVKLKSIISNQLSSEQALNNLSHGIKLSQIIQNFIRINNKEIEPPMLLNEDDFSIVVDEIVVLIDNIEREREKQEVLNYLNYCNINSQEIYYWLLNNQTNSNSLVLLGDFSRLGIEINNKQKAFESYQKAANLDNPYGINGLANCYEDGIGTSFDKHKAFELYQKAADFGSASGINNLGYCFDIGIGTIINKQKAFELYKESANLGYRIAQYNLAFMYENEEDVKDINQAIYWYEKCAEQGDQDAQNKLAEIL</sequence>
<dbReference type="InterPro" id="IPR000719">
    <property type="entry name" value="Prot_kinase_dom"/>
</dbReference>
<name>A0A2N0RD42_9GLOM</name>
<dbReference type="Pfam" id="PF07714">
    <property type="entry name" value="PK_Tyr_Ser-Thr"/>
    <property type="match status" value="1"/>
</dbReference>
<dbReference type="Gene3D" id="1.25.40.10">
    <property type="entry name" value="Tetratricopeptide repeat domain"/>
    <property type="match status" value="1"/>
</dbReference>
<dbReference type="InterPro" id="IPR006597">
    <property type="entry name" value="Sel1-like"/>
</dbReference>
<dbReference type="SMART" id="SM00220">
    <property type="entry name" value="S_TKc"/>
    <property type="match status" value="1"/>
</dbReference>
<proteinExistence type="predicted"/>
<evidence type="ECO:0000256" key="3">
    <source>
        <dbReference type="ARBA" id="ARBA00022777"/>
    </source>
</evidence>
<dbReference type="VEuPathDB" id="FungiDB:RhiirFUN_021860"/>
<evidence type="ECO:0000256" key="2">
    <source>
        <dbReference type="ARBA" id="ARBA00022741"/>
    </source>
</evidence>
<evidence type="ECO:0000256" key="4">
    <source>
        <dbReference type="ARBA" id="ARBA00022840"/>
    </source>
</evidence>
<dbReference type="Gene3D" id="1.10.510.10">
    <property type="entry name" value="Transferase(Phosphotransferase) domain 1"/>
    <property type="match status" value="1"/>
</dbReference>
<dbReference type="PROSITE" id="PS50011">
    <property type="entry name" value="PROTEIN_KINASE_DOM"/>
    <property type="match status" value="1"/>
</dbReference>
<dbReference type="InterPro" id="IPR011009">
    <property type="entry name" value="Kinase-like_dom_sf"/>
</dbReference>
<dbReference type="AlphaFoldDB" id="A0A2N0RD42"/>
<evidence type="ECO:0000313" key="6">
    <source>
        <dbReference type="EMBL" id="PKC61227.1"/>
    </source>
</evidence>
<evidence type="ECO:0000313" key="7">
    <source>
        <dbReference type="Proteomes" id="UP000232688"/>
    </source>
</evidence>
<dbReference type="Pfam" id="PF08238">
    <property type="entry name" value="Sel1"/>
    <property type="match status" value="4"/>
</dbReference>
<accession>A0A2N0RD42</accession>
<dbReference type="SUPFAM" id="SSF56112">
    <property type="entry name" value="Protein kinase-like (PK-like)"/>
    <property type="match status" value="1"/>
</dbReference>
<reference evidence="6 7" key="2">
    <citation type="submission" date="2017-10" db="EMBL/GenBank/DDBJ databases">
        <title>Genome analyses suggest a sexual origin of heterokaryosis in a supposedly ancient asexual fungus.</title>
        <authorList>
            <person name="Corradi N."/>
            <person name="Sedzielewska K."/>
            <person name="Noel J."/>
            <person name="Charron P."/>
            <person name="Farinelli L."/>
            <person name="Marton T."/>
            <person name="Kruger M."/>
            <person name="Pelin A."/>
            <person name="Brachmann A."/>
            <person name="Corradi N."/>
        </authorList>
    </citation>
    <scope>NUCLEOTIDE SEQUENCE [LARGE SCALE GENOMIC DNA]</scope>
    <source>
        <strain evidence="6 7">A1</strain>
    </source>
</reference>
<dbReference type="InterPro" id="IPR011990">
    <property type="entry name" value="TPR-like_helical_dom_sf"/>
</dbReference>
<gene>
    <name evidence="6" type="ORF">RhiirA1_466865</name>
</gene>
<dbReference type="SMART" id="SM00671">
    <property type="entry name" value="SEL1"/>
    <property type="match status" value="4"/>
</dbReference>
<organism evidence="6 7">
    <name type="scientific">Rhizophagus irregularis</name>
    <dbReference type="NCBI Taxonomy" id="588596"/>
    <lineage>
        <taxon>Eukaryota</taxon>
        <taxon>Fungi</taxon>
        <taxon>Fungi incertae sedis</taxon>
        <taxon>Mucoromycota</taxon>
        <taxon>Glomeromycotina</taxon>
        <taxon>Glomeromycetes</taxon>
        <taxon>Glomerales</taxon>
        <taxon>Glomeraceae</taxon>
        <taxon>Rhizophagus</taxon>
    </lineage>
</organism>
<dbReference type="PANTHER" id="PTHR44329">
    <property type="entry name" value="SERINE/THREONINE-PROTEIN KINASE TNNI3K-RELATED"/>
    <property type="match status" value="1"/>
</dbReference>
<evidence type="ECO:0000259" key="5">
    <source>
        <dbReference type="PROSITE" id="PS50011"/>
    </source>
</evidence>
<dbReference type="EMBL" id="LLXH01001017">
    <property type="protein sequence ID" value="PKC61227.1"/>
    <property type="molecule type" value="Genomic_DNA"/>
</dbReference>
<dbReference type="VEuPathDB" id="FungiDB:RhiirA1_466865"/>
<reference evidence="6 7" key="1">
    <citation type="submission" date="2017-10" db="EMBL/GenBank/DDBJ databases">
        <title>Extensive intraspecific genome diversity in a model arbuscular mycorrhizal fungus.</title>
        <authorList>
            <person name="Chen E.C.H."/>
            <person name="Morin E."/>
            <person name="Baudet D."/>
            <person name="Noel J."/>
            <person name="Ndikumana S."/>
            <person name="Charron P."/>
            <person name="St-Onge C."/>
            <person name="Giorgi J."/>
            <person name="Grigoriev I.V."/>
            <person name="Roux C."/>
            <person name="Martin F.M."/>
            <person name="Corradi N."/>
        </authorList>
    </citation>
    <scope>NUCLEOTIDE SEQUENCE [LARGE SCALE GENOMIC DNA]</scope>
    <source>
        <strain evidence="6 7">A1</strain>
    </source>
</reference>
<keyword evidence="2" id="KW-0547">Nucleotide-binding</keyword>
<dbReference type="InterPro" id="IPR051681">
    <property type="entry name" value="Ser/Thr_Kinases-Pseudokinases"/>
</dbReference>
<dbReference type="InterPro" id="IPR001245">
    <property type="entry name" value="Ser-Thr/Tyr_kinase_cat_dom"/>
</dbReference>
<dbReference type="GO" id="GO:0004674">
    <property type="term" value="F:protein serine/threonine kinase activity"/>
    <property type="evidence" value="ECO:0007669"/>
    <property type="project" value="TreeGrafter"/>
</dbReference>
<comment type="caution">
    <text evidence="6">The sequence shown here is derived from an EMBL/GenBank/DDBJ whole genome shotgun (WGS) entry which is preliminary data.</text>
</comment>
<protein>
    <submittedName>
        <fullName evidence="6">Kinase-like protein</fullName>
    </submittedName>
</protein>
<dbReference type="VEuPathDB" id="FungiDB:FUN_010037"/>
<dbReference type="Proteomes" id="UP000232688">
    <property type="component" value="Unassembled WGS sequence"/>
</dbReference>
<keyword evidence="3 6" id="KW-0418">Kinase</keyword>
<evidence type="ECO:0000256" key="1">
    <source>
        <dbReference type="ARBA" id="ARBA00022679"/>
    </source>
</evidence>
<keyword evidence="4" id="KW-0067">ATP-binding</keyword>
<keyword evidence="1" id="KW-0808">Transferase</keyword>
<dbReference type="PRINTS" id="PR00109">
    <property type="entry name" value="TYRKINASE"/>
</dbReference>
<dbReference type="SUPFAM" id="SSF81901">
    <property type="entry name" value="HCP-like"/>
    <property type="match status" value="1"/>
</dbReference>
<dbReference type="PANTHER" id="PTHR44329:SF288">
    <property type="entry name" value="MITOGEN-ACTIVATED PROTEIN KINASE KINASE KINASE 20"/>
    <property type="match status" value="1"/>
</dbReference>
<feature type="domain" description="Protein kinase" evidence="5">
    <location>
        <begin position="37"/>
        <end position="309"/>
    </location>
</feature>
<dbReference type="GO" id="GO:0005524">
    <property type="term" value="F:ATP binding"/>
    <property type="evidence" value="ECO:0007669"/>
    <property type="project" value="UniProtKB-KW"/>
</dbReference>